<evidence type="ECO:0000256" key="9">
    <source>
        <dbReference type="SAM" id="Phobius"/>
    </source>
</evidence>
<keyword evidence="8" id="KW-0807">Transducer</keyword>
<feature type="transmembrane region" description="Helical" evidence="9">
    <location>
        <begin position="119"/>
        <end position="143"/>
    </location>
</feature>
<accession>A0A553PLJ4</accession>
<comment type="subcellular location">
    <subcellularLocation>
        <location evidence="1">Membrane</location>
        <topology evidence="1">Multi-pass membrane protein</topology>
    </subcellularLocation>
</comment>
<evidence type="ECO:0000256" key="6">
    <source>
        <dbReference type="ARBA" id="ARBA00023136"/>
    </source>
</evidence>
<feature type="domain" description="G-protein coupled receptors family 1 profile" evidence="10">
    <location>
        <begin position="98"/>
        <end position="181"/>
    </location>
</feature>
<feature type="non-terminal residue" evidence="11">
    <location>
        <position position="1"/>
    </location>
</feature>
<dbReference type="GO" id="GO:0004930">
    <property type="term" value="F:G protein-coupled receptor activity"/>
    <property type="evidence" value="ECO:0007669"/>
    <property type="project" value="UniProtKB-KW"/>
</dbReference>
<evidence type="ECO:0000313" key="12">
    <source>
        <dbReference type="Proteomes" id="UP000318571"/>
    </source>
</evidence>
<keyword evidence="7" id="KW-0675">Receptor</keyword>
<keyword evidence="4 9" id="KW-1133">Transmembrane helix</keyword>
<dbReference type="EMBL" id="VCGU01000003">
    <property type="protein sequence ID" value="TRY78555.1"/>
    <property type="molecule type" value="Genomic_DNA"/>
</dbReference>
<dbReference type="Pfam" id="PF00001">
    <property type="entry name" value="7tm_1"/>
    <property type="match status" value="1"/>
</dbReference>
<evidence type="ECO:0000259" key="10">
    <source>
        <dbReference type="PROSITE" id="PS50262"/>
    </source>
</evidence>
<evidence type="ECO:0000256" key="1">
    <source>
        <dbReference type="ARBA" id="ARBA00004141"/>
    </source>
</evidence>
<evidence type="ECO:0000256" key="3">
    <source>
        <dbReference type="ARBA" id="ARBA00022692"/>
    </source>
</evidence>
<comment type="caution">
    <text evidence="11">The sequence shown here is derived from an EMBL/GenBank/DDBJ whole genome shotgun (WGS) entry which is preliminary data.</text>
</comment>
<keyword evidence="5" id="KW-0297">G-protein coupled receptor</keyword>
<gene>
    <name evidence="11" type="ORF">TCAL_11696</name>
</gene>
<reference evidence="11 12" key="1">
    <citation type="journal article" date="2018" name="Nat. Ecol. Evol.">
        <title>Genomic signatures of mitonuclear coevolution across populations of Tigriopus californicus.</title>
        <authorList>
            <person name="Barreto F.S."/>
            <person name="Watson E.T."/>
            <person name="Lima T.G."/>
            <person name="Willett C.S."/>
            <person name="Edmands S."/>
            <person name="Li W."/>
            <person name="Burton R.S."/>
        </authorList>
    </citation>
    <scope>NUCLEOTIDE SEQUENCE [LARGE SCALE GENOMIC DNA]</scope>
    <source>
        <strain evidence="11 12">San Diego</strain>
    </source>
</reference>
<dbReference type="PANTHER" id="PTHR24243:SF233">
    <property type="entry name" value="THYROTROPIN-RELEASING HORMONE RECEPTOR"/>
    <property type="match status" value="1"/>
</dbReference>
<evidence type="ECO:0000313" key="11">
    <source>
        <dbReference type="EMBL" id="TRY78555.1"/>
    </source>
</evidence>
<dbReference type="PROSITE" id="PS50262">
    <property type="entry name" value="G_PROTEIN_RECEP_F1_2"/>
    <property type="match status" value="1"/>
</dbReference>
<organism evidence="11 12">
    <name type="scientific">Tigriopus californicus</name>
    <name type="common">Marine copepod</name>
    <dbReference type="NCBI Taxonomy" id="6832"/>
    <lineage>
        <taxon>Eukaryota</taxon>
        <taxon>Metazoa</taxon>
        <taxon>Ecdysozoa</taxon>
        <taxon>Arthropoda</taxon>
        <taxon>Crustacea</taxon>
        <taxon>Multicrustacea</taxon>
        <taxon>Hexanauplia</taxon>
        <taxon>Copepoda</taxon>
        <taxon>Harpacticoida</taxon>
        <taxon>Harpacticidae</taxon>
        <taxon>Tigriopus</taxon>
    </lineage>
</organism>
<dbReference type="GO" id="GO:0005886">
    <property type="term" value="C:plasma membrane"/>
    <property type="evidence" value="ECO:0007669"/>
    <property type="project" value="TreeGrafter"/>
</dbReference>
<dbReference type="STRING" id="6832.A0A553PLJ4"/>
<proteinExistence type="inferred from homology"/>
<dbReference type="Proteomes" id="UP000318571">
    <property type="component" value="Chromosome 11"/>
</dbReference>
<evidence type="ECO:0000256" key="5">
    <source>
        <dbReference type="ARBA" id="ARBA00023040"/>
    </source>
</evidence>
<keyword evidence="3 9" id="KW-0812">Transmembrane</keyword>
<evidence type="ECO:0000256" key="4">
    <source>
        <dbReference type="ARBA" id="ARBA00022989"/>
    </source>
</evidence>
<dbReference type="SUPFAM" id="SSF81321">
    <property type="entry name" value="Family A G protein-coupled receptor-like"/>
    <property type="match status" value="1"/>
</dbReference>
<dbReference type="PANTHER" id="PTHR24243">
    <property type="entry name" value="G-PROTEIN COUPLED RECEPTOR"/>
    <property type="match status" value="1"/>
</dbReference>
<feature type="transmembrane region" description="Helical" evidence="9">
    <location>
        <begin position="79"/>
        <end position="107"/>
    </location>
</feature>
<evidence type="ECO:0000256" key="8">
    <source>
        <dbReference type="ARBA" id="ARBA00023224"/>
    </source>
</evidence>
<dbReference type="InterPro" id="IPR017452">
    <property type="entry name" value="GPCR_Rhodpsn_7TM"/>
</dbReference>
<dbReference type="AlphaFoldDB" id="A0A553PLJ4"/>
<evidence type="ECO:0000256" key="2">
    <source>
        <dbReference type="ARBA" id="ARBA00010663"/>
    </source>
</evidence>
<sequence>RFSPRFPANDDDDTSDQATTIISYQDRNPPNSSVWFPMAGIMLESDGVLLNETTDKGEFVFLSVENNRSEETTIELPEYIAVTSLVLCSVVLGVGVLGNLLVIIVILTNKLLRSSTNLFLLNLSVADLLVLVTCTPTSLVEIITKRDAWIMGREPSYLDLFGFDQHSSTTNEAIGSLSLEA</sequence>
<protein>
    <recommendedName>
        <fullName evidence="10">G-protein coupled receptors family 1 profile domain-containing protein</fullName>
    </recommendedName>
</protein>
<name>A0A553PLJ4_TIGCA</name>
<comment type="similarity">
    <text evidence="2">Belongs to the G-protein coupled receptor 1 family.</text>
</comment>
<keyword evidence="12" id="KW-1185">Reference proteome</keyword>
<dbReference type="InterPro" id="IPR000276">
    <property type="entry name" value="GPCR_Rhodpsn"/>
</dbReference>
<dbReference type="OMA" id="WIMGREP"/>
<dbReference type="PRINTS" id="PR00237">
    <property type="entry name" value="GPCRRHODOPSN"/>
</dbReference>
<keyword evidence="6 9" id="KW-0472">Membrane</keyword>
<evidence type="ECO:0000256" key="7">
    <source>
        <dbReference type="ARBA" id="ARBA00023170"/>
    </source>
</evidence>
<dbReference type="Gene3D" id="1.20.1070.10">
    <property type="entry name" value="Rhodopsin 7-helix transmembrane proteins"/>
    <property type="match status" value="1"/>
</dbReference>